<keyword evidence="1" id="KW-1185">Reference proteome</keyword>
<evidence type="ECO:0000313" key="2">
    <source>
        <dbReference type="WBParaSite" id="Smp_205170.1"/>
    </source>
</evidence>
<name>A0A3Q0KUZ1_SCHMA</name>
<dbReference type="ExpressionAtlas" id="A0A3Q0KUZ1">
    <property type="expression patterns" value="baseline"/>
</dbReference>
<evidence type="ECO:0000313" key="1">
    <source>
        <dbReference type="Proteomes" id="UP000008854"/>
    </source>
</evidence>
<reference evidence="1" key="1">
    <citation type="journal article" date="2012" name="PLoS Negl. Trop. Dis.">
        <title>A systematically improved high quality genome and transcriptome of the human blood fluke Schistosoma mansoni.</title>
        <authorList>
            <person name="Protasio A.V."/>
            <person name="Tsai I.J."/>
            <person name="Babbage A."/>
            <person name="Nichol S."/>
            <person name="Hunt M."/>
            <person name="Aslett M.A."/>
            <person name="De Silva N."/>
            <person name="Velarde G.S."/>
            <person name="Anderson T.J."/>
            <person name="Clark R.C."/>
            <person name="Davidson C."/>
            <person name="Dillon G.P."/>
            <person name="Holroyd N.E."/>
            <person name="LoVerde P.T."/>
            <person name="Lloyd C."/>
            <person name="McQuillan J."/>
            <person name="Oliveira G."/>
            <person name="Otto T.D."/>
            <person name="Parker-Manuel S.J."/>
            <person name="Quail M.A."/>
            <person name="Wilson R.A."/>
            <person name="Zerlotini A."/>
            <person name="Dunne D.W."/>
            <person name="Berriman M."/>
        </authorList>
    </citation>
    <scope>NUCLEOTIDE SEQUENCE [LARGE SCALE GENOMIC DNA]</scope>
    <source>
        <strain evidence="1">Puerto Rican</strain>
    </source>
</reference>
<dbReference type="Proteomes" id="UP000008854">
    <property type="component" value="Unassembled WGS sequence"/>
</dbReference>
<dbReference type="WBParaSite" id="Smp_205170.1">
    <property type="protein sequence ID" value="Smp_205170.1"/>
    <property type="gene ID" value="Smp_205170"/>
</dbReference>
<dbReference type="InParanoid" id="A0A3Q0KUZ1"/>
<protein>
    <submittedName>
        <fullName evidence="2">Smp_205170</fullName>
    </submittedName>
</protein>
<organism evidence="1 2">
    <name type="scientific">Schistosoma mansoni</name>
    <name type="common">Blood fluke</name>
    <dbReference type="NCBI Taxonomy" id="6183"/>
    <lineage>
        <taxon>Eukaryota</taxon>
        <taxon>Metazoa</taxon>
        <taxon>Spiralia</taxon>
        <taxon>Lophotrochozoa</taxon>
        <taxon>Platyhelminthes</taxon>
        <taxon>Trematoda</taxon>
        <taxon>Digenea</taxon>
        <taxon>Strigeidida</taxon>
        <taxon>Schistosomatoidea</taxon>
        <taxon>Schistosomatidae</taxon>
        <taxon>Schistosoma</taxon>
    </lineage>
</organism>
<sequence length="51" mass="6007">MKRTKQKSCAMEMAGKPTRYEQALINIYSQTKMNDRHAMNKMRNVHTHALI</sequence>
<reference evidence="2" key="2">
    <citation type="submission" date="2018-12" db="UniProtKB">
        <authorList>
            <consortium name="WormBaseParasite"/>
        </authorList>
    </citation>
    <scope>IDENTIFICATION</scope>
    <source>
        <strain evidence="2">Puerto Rican</strain>
    </source>
</reference>
<dbReference type="AlphaFoldDB" id="A0A3Q0KUZ1"/>
<accession>A0A3Q0KUZ1</accession>
<proteinExistence type="predicted"/>